<dbReference type="EMBL" id="AZBU02000005">
    <property type="protein sequence ID" value="TKR76991.1"/>
    <property type="molecule type" value="Genomic_DNA"/>
</dbReference>
<dbReference type="AlphaFoldDB" id="A0A4U5N3Q6"/>
<reference evidence="1 2" key="1">
    <citation type="journal article" date="2015" name="Genome Biol.">
        <title>Comparative genomics of Steinernema reveals deeply conserved gene regulatory networks.</title>
        <authorList>
            <person name="Dillman A.R."/>
            <person name="Macchietto M."/>
            <person name="Porter C.F."/>
            <person name="Rogers A."/>
            <person name="Williams B."/>
            <person name="Antoshechkin I."/>
            <person name="Lee M.M."/>
            <person name="Goodwin Z."/>
            <person name="Lu X."/>
            <person name="Lewis E.E."/>
            <person name="Goodrich-Blair H."/>
            <person name="Stock S.P."/>
            <person name="Adams B.J."/>
            <person name="Sternberg P.W."/>
            <person name="Mortazavi A."/>
        </authorList>
    </citation>
    <scope>NUCLEOTIDE SEQUENCE [LARGE SCALE GENOMIC DNA]</scope>
    <source>
        <strain evidence="1 2">ALL</strain>
    </source>
</reference>
<reference evidence="1 2" key="2">
    <citation type="journal article" date="2019" name="G3 (Bethesda)">
        <title>Hybrid Assembly of the Genome of the Entomopathogenic Nematode Steinernema carpocapsae Identifies the X-Chromosome.</title>
        <authorList>
            <person name="Serra L."/>
            <person name="Macchietto M."/>
            <person name="Macias-Munoz A."/>
            <person name="McGill C.J."/>
            <person name="Rodriguez I.M."/>
            <person name="Rodriguez B."/>
            <person name="Murad R."/>
            <person name="Mortazavi A."/>
        </authorList>
    </citation>
    <scope>NUCLEOTIDE SEQUENCE [LARGE SCALE GENOMIC DNA]</scope>
    <source>
        <strain evidence="1 2">ALL</strain>
    </source>
</reference>
<comment type="caution">
    <text evidence="1">The sequence shown here is derived from an EMBL/GenBank/DDBJ whole genome shotgun (WGS) entry which is preliminary data.</text>
</comment>
<name>A0A4U5N3Q6_STECR</name>
<evidence type="ECO:0000313" key="2">
    <source>
        <dbReference type="Proteomes" id="UP000298663"/>
    </source>
</evidence>
<sequence length="87" mass="9652">MRFQLNLAQNKALVGVIVVFLRSAKRHRFAGKAVLLDLDLINGSERSAAQFALQKEWTDRQVESRSRKVGNRARSVAGGHVIVKPGL</sequence>
<protein>
    <submittedName>
        <fullName evidence="1">Uncharacterized protein</fullName>
    </submittedName>
</protein>
<accession>A0A4U5N3Q6</accession>
<organism evidence="1 2">
    <name type="scientific">Steinernema carpocapsae</name>
    <name type="common">Entomopathogenic nematode</name>
    <dbReference type="NCBI Taxonomy" id="34508"/>
    <lineage>
        <taxon>Eukaryota</taxon>
        <taxon>Metazoa</taxon>
        <taxon>Ecdysozoa</taxon>
        <taxon>Nematoda</taxon>
        <taxon>Chromadorea</taxon>
        <taxon>Rhabditida</taxon>
        <taxon>Tylenchina</taxon>
        <taxon>Panagrolaimomorpha</taxon>
        <taxon>Strongyloidoidea</taxon>
        <taxon>Steinernematidae</taxon>
        <taxon>Steinernema</taxon>
    </lineage>
</organism>
<keyword evidence="2" id="KW-1185">Reference proteome</keyword>
<dbReference type="Proteomes" id="UP000298663">
    <property type="component" value="Unassembled WGS sequence"/>
</dbReference>
<gene>
    <name evidence="1" type="ORF">L596_018045</name>
</gene>
<evidence type="ECO:0000313" key="1">
    <source>
        <dbReference type="EMBL" id="TKR76991.1"/>
    </source>
</evidence>
<proteinExistence type="predicted"/>